<evidence type="ECO:0000256" key="2">
    <source>
        <dbReference type="ARBA" id="ARBA00023054"/>
    </source>
</evidence>
<organism evidence="4 5">
    <name type="scientific">Hydnum rufescens UP504</name>
    <dbReference type="NCBI Taxonomy" id="1448309"/>
    <lineage>
        <taxon>Eukaryota</taxon>
        <taxon>Fungi</taxon>
        <taxon>Dikarya</taxon>
        <taxon>Basidiomycota</taxon>
        <taxon>Agaricomycotina</taxon>
        <taxon>Agaricomycetes</taxon>
        <taxon>Cantharellales</taxon>
        <taxon>Hydnaceae</taxon>
        <taxon>Hydnum</taxon>
    </lineage>
</organism>
<dbReference type="AlphaFoldDB" id="A0A9P6B9Q3"/>
<dbReference type="Pfam" id="PF03357">
    <property type="entry name" value="Snf7"/>
    <property type="match status" value="1"/>
</dbReference>
<protein>
    <recommendedName>
        <fullName evidence="6">Charged multivesicular body protein 5</fullName>
    </recommendedName>
</protein>
<dbReference type="PANTHER" id="PTHR22761">
    <property type="entry name" value="CHARGED MULTIVESICULAR BODY PROTEIN"/>
    <property type="match status" value="1"/>
</dbReference>
<feature type="region of interest" description="Disordered" evidence="3">
    <location>
        <begin position="120"/>
        <end position="166"/>
    </location>
</feature>
<keyword evidence="2" id="KW-0175">Coiled coil</keyword>
<proteinExistence type="inferred from homology"/>
<dbReference type="PANTHER" id="PTHR22761:SF12">
    <property type="entry name" value="CHARGED MULTIVESICULAR BODY PROTEIN 5"/>
    <property type="match status" value="1"/>
</dbReference>
<keyword evidence="5" id="KW-1185">Reference proteome</keyword>
<dbReference type="EMBL" id="MU128912">
    <property type="protein sequence ID" value="KAF9520333.1"/>
    <property type="molecule type" value="Genomic_DNA"/>
</dbReference>
<dbReference type="GO" id="GO:0032511">
    <property type="term" value="P:late endosome to vacuole transport via multivesicular body sorting pathway"/>
    <property type="evidence" value="ECO:0007669"/>
    <property type="project" value="TreeGrafter"/>
</dbReference>
<accession>A0A9P6B9Q3</accession>
<sequence length="166" mass="18460">MAKLRNGPGKNAVQERAIRTLRQKKMYEAQLAQLTQQSFNMESTALATENLRNAMVTVDAMKTANKEIKKQYGKINLDTIETMHDDMAEMLEQANEIQETIGRSYQVPDEIDEADLQAELEALSGSQEGEDELGSYLDPVTSNPIPDFIDEPPLEAPTQNVKTAAS</sequence>
<reference evidence="4" key="1">
    <citation type="journal article" date="2020" name="Nat. Commun.">
        <title>Large-scale genome sequencing of mycorrhizal fungi provides insights into the early evolution of symbiotic traits.</title>
        <authorList>
            <person name="Miyauchi S."/>
            <person name="Kiss E."/>
            <person name="Kuo A."/>
            <person name="Drula E."/>
            <person name="Kohler A."/>
            <person name="Sanchez-Garcia M."/>
            <person name="Morin E."/>
            <person name="Andreopoulos B."/>
            <person name="Barry K.W."/>
            <person name="Bonito G."/>
            <person name="Buee M."/>
            <person name="Carver A."/>
            <person name="Chen C."/>
            <person name="Cichocki N."/>
            <person name="Clum A."/>
            <person name="Culley D."/>
            <person name="Crous P.W."/>
            <person name="Fauchery L."/>
            <person name="Girlanda M."/>
            <person name="Hayes R.D."/>
            <person name="Keri Z."/>
            <person name="LaButti K."/>
            <person name="Lipzen A."/>
            <person name="Lombard V."/>
            <person name="Magnuson J."/>
            <person name="Maillard F."/>
            <person name="Murat C."/>
            <person name="Nolan M."/>
            <person name="Ohm R.A."/>
            <person name="Pangilinan J."/>
            <person name="Pereira M.F."/>
            <person name="Perotto S."/>
            <person name="Peter M."/>
            <person name="Pfister S."/>
            <person name="Riley R."/>
            <person name="Sitrit Y."/>
            <person name="Stielow J.B."/>
            <person name="Szollosi G."/>
            <person name="Zifcakova L."/>
            <person name="Stursova M."/>
            <person name="Spatafora J.W."/>
            <person name="Tedersoo L."/>
            <person name="Vaario L.M."/>
            <person name="Yamada A."/>
            <person name="Yan M."/>
            <person name="Wang P."/>
            <person name="Xu J."/>
            <person name="Bruns T."/>
            <person name="Baldrian P."/>
            <person name="Vilgalys R."/>
            <person name="Dunand C."/>
            <person name="Henrissat B."/>
            <person name="Grigoriev I.V."/>
            <person name="Hibbett D."/>
            <person name="Nagy L.G."/>
            <person name="Martin F.M."/>
        </authorList>
    </citation>
    <scope>NUCLEOTIDE SEQUENCE</scope>
    <source>
        <strain evidence="4">UP504</strain>
    </source>
</reference>
<evidence type="ECO:0000313" key="5">
    <source>
        <dbReference type="Proteomes" id="UP000886523"/>
    </source>
</evidence>
<dbReference type="OrthoDB" id="3973241at2759"/>
<name>A0A9P6B9Q3_9AGAM</name>
<comment type="caution">
    <text evidence="4">The sequence shown here is derived from an EMBL/GenBank/DDBJ whole genome shotgun (WGS) entry which is preliminary data.</text>
</comment>
<gene>
    <name evidence="4" type="ORF">BS47DRAFT_1335949</name>
</gene>
<dbReference type="GO" id="GO:0005771">
    <property type="term" value="C:multivesicular body"/>
    <property type="evidence" value="ECO:0007669"/>
    <property type="project" value="TreeGrafter"/>
</dbReference>
<dbReference type="GO" id="GO:0006900">
    <property type="term" value="P:vesicle budding from membrane"/>
    <property type="evidence" value="ECO:0007669"/>
    <property type="project" value="TreeGrafter"/>
</dbReference>
<comment type="similarity">
    <text evidence="1">Belongs to the SNF7 family.</text>
</comment>
<evidence type="ECO:0000256" key="3">
    <source>
        <dbReference type="SAM" id="MobiDB-lite"/>
    </source>
</evidence>
<dbReference type="Proteomes" id="UP000886523">
    <property type="component" value="Unassembled WGS sequence"/>
</dbReference>
<evidence type="ECO:0008006" key="6">
    <source>
        <dbReference type="Google" id="ProtNLM"/>
    </source>
</evidence>
<evidence type="ECO:0000256" key="1">
    <source>
        <dbReference type="ARBA" id="ARBA00006190"/>
    </source>
</evidence>
<feature type="compositionally biased region" description="Polar residues" evidence="3">
    <location>
        <begin position="157"/>
        <end position="166"/>
    </location>
</feature>
<dbReference type="Gene3D" id="6.10.250.1710">
    <property type="match status" value="1"/>
</dbReference>
<evidence type="ECO:0000313" key="4">
    <source>
        <dbReference type="EMBL" id="KAF9520333.1"/>
    </source>
</evidence>
<dbReference type="InterPro" id="IPR005024">
    <property type="entry name" value="Snf7_fam"/>
</dbReference>